<proteinExistence type="predicted"/>
<comment type="caution">
    <text evidence="1">The sequence shown here is derived from an EMBL/GenBank/DDBJ whole genome shotgun (WGS) entry which is preliminary data.</text>
</comment>
<dbReference type="AlphaFoldDB" id="A0A150RRJ2"/>
<accession>A0A150RRJ2</accession>
<dbReference type="Proteomes" id="UP000075515">
    <property type="component" value="Unassembled WGS sequence"/>
</dbReference>
<organism evidence="1 2">
    <name type="scientific">Sorangium cellulosum</name>
    <name type="common">Polyangium cellulosum</name>
    <dbReference type="NCBI Taxonomy" id="56"/>
    <lineage>
        <taxon>Bacteria</taxon>
        <taxon>Pseudomonadati</taxon>
        <taxon>Myxococcota</taxon>
        <taxon>Polyangia</taxon>
        <taxon>Polyangiales</taxon>
        <taxon>Polyangiaceae</taxon>
        <taxon>Sorangium</taxon>
    </lineage>
</organism>
<evidence type="ECO:0000313" key="1">
    <source>
        <dbReference type="EMBL" id="KYF82865.1"/>
    </source>
</evidence>
<reference evidence="1 2" key="1">
    <citation type="submission" date="2014-02" db="EMBL/GenBank/DDBJ databases">
        <title>The small core and large imbalanced accessory genome model reveals a collaborative survival strategy of Sorangium cellulosum strains in nature.</title>
        <authorList>
            <person name="Han K."/>
            <person name="Peng R."/>
            <person name="Blom J."/>
            <person name="Li Y.-Z."/>
        </authorList>
    </citation>
    <scope>NUCLEOTIDE SEQUENCE [LARGE SCALE GENOMIC DNA]</scope>
    <source>
        <strain evidence="1 2">So0149</strain>
    </source>
</reference>
<evidence type="ECO:0000313" key="2">
    <source>
        <dbReference type="Proteomes" id="UP000075515"/>
    </source>
</evidence>
<dbReference type="EMBL" id="JEMC01003219">
    <property type="protein sequence ID" value="KYF82865.1"/>
    <property type="molecule type" value="Genomic_DNA"/>
</dbReference>
<gene>
    <name evidence="1" type="ORF">BE18_35830</name>
</gene>
<name>A0A150RRJ2_SORCE</name>
<protein>
    <submittedName>
        <fullName evidence="1">Uncharacterized protein</fullName>
    </submittedName>
</protein>
<sequence>MGLGGGALVAACGTRDEPAPHIDRWPTIEREMPCPGVCREEGLPGVPDASDPWRGPELIWRGKPSEAPSCSSVGMRHPAYRSENDPATYYAGQDYYSDPKPGGACPGCECTPPLCALPEHIDYTWIYTDDPKNRPGERCDSELHHSAHDGFEPAGFWDGTCLRHDAVPVAPMAAVLMSPSSQSQRCDPFESPAGVDALVGTLWRVCRRDFELESECVQVIERCLPPVPEGFRYCLTLWTAGDPDREHTACPPSYPERSRVSSYIGGCDRCACTTVTTPECTASLSRYRDPDCKDLIRTDTILEPQANFQWTFYGRTCLEMPTEGTVGGVSATLAVDREGACEATGGDQHAEPYLENDYILCCEAPPGG</sequence>